<gene>
    <name evidence="3" type="ORF">LRP50_06840</name>
</gene>
<organism evidence="3 4">
    <name type="scientific">Enterovibrio gelatinilyticus</name>
    <dbReference type="NCBI Taxonomy" id="2899819"/>
    <lineage>
        <taxon>Bacteria</taxon>
        <taxon>Pseudomonadati</taxon>
        <taxon>Pseudomonadota</taxon>
        <taxon>Gammaproteobacteria</taxon>
        <taxon>Vibrionales</taxon>
        <taxon>Vibrionaceae</taxon>
        <taxon>Enterovibrio</taxon>
    </lineage>
</organism>
<comment type="similarity">
    <text evidence="1 2">Belongs to the OprB family.</text>
</comment>
<reference evidence="3" key="1">
    <citation type="submission" date="2021-12" db="EMBL/GenBank/DDBJ databases">
        <title>Enterovibrio ZSDZ35 sp. nov. and Enterovibrio ZSDZ42 sp. nov., isolated from coastal seawater in Qingdao.</title>
        <authorList>
            <person name="Zhang P."/>
        </authorList>
    </citation>
    <scope>NUCLEOTIDE SEQUENCE</scope>
    <source>
        <strain evidence="3">ZSDZ42</strain>
    </source>
</reference>
<dbReference type="Gene3D" id="2.40.160.180">
    <property type="entry name" value="Carbohydrate-selective porin OprB"/>
    <property type="match status" value="1"/>
</dbReference>
<evidence type="ECO:0000313" key="4">
    <source>
        <dbReference type="Proteomes" id="UP001149400"/>
    </source>
</evidence>
<dbReference type="InterPro" id="IPR052932">
    <property type="entry name" value="OprB_Porin"/>
</dbReference>
<comment type="caution">
    <text evidence="3">The sequence shown here is derived from an EMBL/GenBank/DDBJ whole genome shotgun (WGS) entry which is preliminary data.</text>
</comment>
<keyword evidence="4" id="KW-1185">Reference proteome</keyword>
<evidence type="ECO:0000256" key="2">
    <source>
        <dbReference type="RuleBase" id="RU363072"/>
    </source>
</evidence>
<name>A0ABT5QZW8_9GAMM</name>
<evidence type="ECO:0000313" key="3">
    <source>
        <dbReference type="EMBL" id="MDD1792837.1"/>
    </source>
</evidence>
<proteinExistence type="inferred from homology"/>
<dbReference type="RefSeq" id="WP_274163717.1">
    <property type="nucleotide sequence ID" value="NZ_JAJUBC010000006.1"/>
</dbReference>
<sequence>MASASPNGGQALFFDRPQDSWGIGYYHLTLSNDLKNTVNSILDIADLPIDARMRNEQGVEAYYAYQATPWLTFTADLQYVESMVSTEDKALLFGLRTNIRF</sequence>
<accession>A0ABT5QZW8</accession>
<dbReference type="PANTHER" id="PTHR37944">
    <property type="entry name" value="PORIN B"/>
    <property type="match status" value="1"/>
</dbReference>
<evidence type="ECO:0000256" key="1">
    <source>
        <dbReference type="ARBA" id="ARBA00008769"/>
    </source>
</evidence>
<dbReference type="Proteomes" id="UP001149400">
    <property type="component" value="Unassembled WGS sequence"/>
</dbReference>
<dbReference type="Pfam" id="PF04966">
    <property type="entry name" value="OprB"/>
    <property type="match status" value="1"/>
</dbReference>
<protein>
    <submittedName>
        <fullName evidence="3">Carbohydrate porin</fullName>
    </submittedName>
</protein>
<dbReference type="InterPro" id="IPR007049">
    <property type="entry name" value="Carb-sel_porin_OprB"/>
</dbReference>
<dbReference type="EMBL" id="JAJUBC010000006">
    <property type="protein sequence ID" value="MDD1792837.1"/>
    <property type="molecule type" value="Genomic_DNA"/>
</dbReference>
<dbReference type="InterPro" id="IPR038673">
    <property type="entry name" value="OprB_sf"/>
</dbReference>
<dbReference type="PANTHER" id="PTHR37944:SF1">
    <property type="entry name" value="PORIN B"/>
    <property type="match status" value="1"/>
</dbReference>